<organism evidence="1 2">
    <name type="scientific">Gigaspora rosea</name>
    <dbReference type="NCBI Taxonomy" id="44941"/>
    <lineage>
        <taxon>Eukaryota</taxon>
        <taxon>Fungi</taxon>
        <taxon>Fungi incertae sedis</taxon>
        <taxon>Mucoromycota</taxon>
        <taxon>Glomeromycotina</taxon>
        <taxon>Glomeromycetes</taxon>
        <taxon>Diversisporales</taxon>
        <taxon>Gigasporaceae</taxon>
        <taxon>Gigaspora</taxon>
    </lineage>
</organism>
<comment type="caution">
    <text evidence="1">The sequence shown here is derived from an EMBL/GenBank/DDBJ whole genome shotgun (WGS) entry which is preliminary data.</text>
</comment>
<accession>A0A397USE2</accession>
<dbReference type="OrthoDB" id="2447209at2759"/>
<proteinExistence type="predicted"/>
<dbReference type="Proteomes" id="UP000266673">
    <property type="component" value="Unassembled WGS sequence"/>
</dbReference>
<gene>
    <name evidence="1" type="ORF">C2G38_2145155</name>
</gene>
<reference evidence="1 2" key="1">
    <citation type="submission" date="2018-06" db="EMBL/GenBank/DDBJ databases">
        <title>Comparative genomics reveals the genomic features of Rhizophagus irregularis, R. cerebriforme, R. diaphanum and Gigaspora rosea, and their symbiotic lifestyle signature.</title>
        <authorList>
            <person name="Morin E."/>
            <person name="San Clemente H."/>
            <person name="Chen E.C.H."/>
            <person name="De La Providencia I."/>
            <person name="Hainaut M."/>
            <person name="Kuo A."/>
            <person name="Kohler A."/>
            <person name="Murat C."/>
            <person name="Tang N."/>
            <person name="Roy S."/>
            <person name="Loubradou J."/>
            <person name="Henrissat B."/>
            <person name="Grigoriev I.V."/>
            <person name="Corradi N."/>
            <person name="Roux C."/>
            <person name="Martin F.M."/>
        </authorList>
    </citation>
    <scope>NUCLEOTIDE SEQUENCE [LARGE SCALE GENOMIC DNA]</scope>
    <source>
        <strain evidence="1 2">DAOM 194757</strain>
    </source>
</reference>
<dbReference type="EMBL" id="QKWP01001040">
    <property type="protein sequence ID" value="RIB12268.1"/>
    <property type="molecule type" value="Genomic_DNA"/>
</dbReference>
<sequence>MTEISTTARRQNHVTEILPELSTFTKPQISNSSVRTKILPEAKVSILPVSHPEKALLETVINASSASQPKKDLLKAERLPISVLPDDPEEKRNHIIKMVSEQFPYLTLKYSNEYGDYFSCPKTCLVCNKEHKRDDVKGEWSG</sequence>
<protein>
    <submittedName>
        <fullName evidence="1">Uncharacterized protein</fullName>
    </submittedName>
</protein>
<evidence type="ECO:0000313" key="2">
    <source>
        <dbReference type="Proteomes" id="UP000266673"/>
    </source>
</evidence>
<evidence type="ECO:0000313" key="1">
    <source>
        <dbReference type="EMBL" id="RIB12268.1"/>
    </source>
</evidence>
<keyword evidence="2" id="KW-1185">Reference proteome</keyword>
<dbReference type="AlphaFoldDB" id="A0A397USE2"/>
<name>A0A397USE2_9GLOM</name>